<dbReference type="GO" id="GO:0044550">
    <property type="term" value="P:secondary metabolite biosynthetic process"/>
    <property type="evidence" value="ECO:0007669"/>
    <property type="project" value="UniProtKB-ARBA"/>
</dbReference>
<dbReference type="InterPro" id="IPR036188">
    <property type="entry name" value="FAD/NAD-bd_sf"/>
</dbReference>
<dbReference type="EMBL" id="JANIEX010000036">
    <property type="protein sequence ID" value="KAJ3575479.1"/>
    <property type="molecule type" value="Genomic_DNA"/>
</dbReference>
<dbReference type="InterPro" id="IPR006905">
    <property type="entry name" value="Flavin_halogenase"/>
</dbReference>
<evidence type="ECO:0000256" key="4">
    <source>
        <dbReference type="ARBA" id="ARBA00049364"/>
    </source>
</evidence>
<evidence type="ECO:0000313" key="6">
    <source>
        <dbReference type="EMBL" id="KAJ3575479.1"/>
    </source>
</evidence>
<gene>
    <name evidence="6" type="ORF">NP233_g1073</name>
</gene>
<comment type="similarity">
    <text evidence="1">Belongs to the flavin-dependent halogenase family.</text>
</comment>
<proteinExistence type="inferred from homology"/>
<organism evidence="6 7">
    <name type="scientific">Leucocoprinus birnbaumii</name>
    <dbReference type="NCBI Taxonomy" id="56174"/>
    <lineage>
        <taxon>Eukaryota</taxon>
        <taxon>Fungi</taxon>
        <taxon>Dikarya</taxon>
        <taxon>Basidiomycota</taxon>
        <taxon>Agaricomycotina</taxon>
        <taxon>Agaricomycetes</taxon>
        <taxon>Agaricomycetidae</taxon>
        <taxon>Agaricales</taxon>
        <taxon>Agaricineae</taxon>
        <taxon>Agaricaceae</taxon>
        <taxon>Leucocoprinus</taxon>
    </lineage>
</organism>
<reference evidence="6" key="1">
    <citation type="submission" date="2022-07" db="EMBL/GenBank/DDBJ databases">
        <title>Genome Sequence of Leucocoprinus birnbaumii.</title>
        <authorList>
            <person name="Buettner E."/>
        </authorList>
    </citation>
    <scope>NUCLEOTIDE SEQUENCE</scope>
    <source>
        <strain evidence="6">VT141</strain>
    </source>
</reference>
<dbReference type="InterPro" id="IPR032675">
    <property type="entry name" value="LRR_dom_sf"/>
</dbReference>
<dbReference type="Gene3D" id="3.80.10.10">
    <property type="entry name" value="Ribonuclease Inhibitor"/>
    <property type="match status" value="1"/>
</dbReference>
<dbReference type="SUPFAM" id="SSF51905">
    <property type="entry name" value="FAD/NAD(P)-binding domain"/>
    <property type="match status" value="1"/>
</dbReference>
<dbReference type="PRINTS" id="PR00420">
    <property type="entry name" value="RNGMNOXGNASE"/>
</dbReference>
<evidence type="ECO:0000256" key="2">
    <source>
        <dbReference type="ARBA" id="ARBA00023002"/>
    </source>
</evidence>
<comment type="caution">
    <text evidence="6">The sequence shown here is derived from an EMBL/GenBank/DDBJ whole genome shotgun (WGS) entry which is preliminary data.</text>
</comment>
<dbReference type="Gene3D" id="3.50.50.60">
    <property type="entry name" value="FAD/NAD(P)-binding domain"/>
    <property type="match status" value="1"/>
</dbReference>
<feature type="region of interest" description="Disordered" evidence="5">
    <location>
        <begin position="1"/>
        <end position="20"/>
    </location>
</feature>
<dbReference type="GO" id="GO:0004497">
    <property type="term" value="F:monooxygenase activity"/>
    <property type="evidence" value="ECO:0007669"/>
    <property type="project" value="UniProtKB-KW"/>
</dbReference>
<dbReference type="AlphaFoldDB" id="A0AAD5YZW3"/>
<keyword evidence="3" id="KW-0503">Monooxygenase</keyword>
<protein>
    <submittedName>
        <fullName evidence="6">Uncharacterized protein</fullName>
    </submittedName>
</protein>
<keyword evidence="7" id="KW-1185">Reference proteome</keyword>
<evidence type="ECO:0000313" key="7">
    <source>
        <dbReference type="Proteomes" id="UP001213000"/>
    </source>
</evidence>
<dbReference type="PANTHER" id="PTHR43747">
    <property type="entry name" value="FAD-BINDING PROTEIN"/>
    <property type="match status" value="1"/>
</dbReference>
<comment type="catalytic activity">
    <reaction evidence="4">
        <text>melleolide F + FADH2 + chloride + O2 = 6'-chloromelleolide F + FAD + 2 H2O + H(+)</text>
        <dbReference type="Rhea" id="RHEA:67160"/>
        <dbReference type="ChEBI" id="CHEBI:15377"/>
        <dbReference type="ChEBI" id="CHEBI:15378"/>
        <dbReference type="ChEBI" id="CHEBI:15379"/>
        <dbReference type="ChEBI" id="CHEBI:17996"/>
        <dbReference type="ChEBI" id="CHEBI:57692"/>
        <dbReference type="ChEBI" id="CHEBI:58307"/>
        <dbReference type="ChEBI" id="CHEBI:167712"/>
        <dbReference type="ChEBI" id="CHEBI:167713"/>
    </reaction>
    <physiologicalReaction direction="left-to-right" evidence="4">
        <dbReference type="Rhea" id="RHEA:67161"/>
    </physiologicalReaction>
</comment>
<evidence type="ECO:0000256" key="3">
    <source>
        <dbReference type="ARBA" id="ARBA00023033"/>
    </source>
</evidence>
<dbReference type="Pfam" id="PF04820">
    <property type="entry name" value="Trp_halogenase"/>
    <property type="match status" value="2"/>
</dbReference>
<dbReference type="PANTHER" id="PTHR43747:SF5">
    <property type="entry name" value="FAD-BINDING DOMAIN-CONTAINING PROTEIN"/>
    <property type="match status" value="1"/>
</dbReference>
<dbReference type="GO" id="GO:0140907">
    <property type="term" value="F:flavin-dependent halogenase activity"/>
    <property type="evidence" value="ECO:0007669"/>
    <property type="project" value="UniProtKB-ARBA"/>
</dbReference>
<evidence type="ECO:0000256" key="1">
    <source>
        <dbReference type="ARBA" id="ARBA00005706"/>
    </source>
</evidence>
<name>A0AAD5YZW3_9AGAR</name>
<keyword evidence="2" id="KW-0560">Oxidoreductase</keyword>
<sequence length="1060" mass="119351">MAQIVSTHIPGNQSPSDSYNLDQPSRTQILVIGGGPGGSFSAASLAREGFEVTLFEADQFPRYHIGESLLPSVRPFLQFIGAEQKVIDHGFWPKPGGAIKFNQHKREGYTDFIARGPEFGSWNVSRSEFDHLMLKHAASCGVKVFENTKVNTIEFEKHGDPQSRPVAATYKNSEGEQGRITFDYVVDASGRNGVISTKYLKNRRHNETLKNIAIWGYWENCGLYKPGTDREGAIWIEALTDETGWVWFIPLAKNLVSVGVVMNHAQSIQKRNALREESGNPDSSLQDFYLSQVKLAPGLFKDLIPNARMVAKEGGALVRQASDYSYSADGYAGPGYRLVGDAACFIDPFFSSGVHLAFTGALSAAGTIASSIRGTASEEECAKWHNDKVSVSYTRFLLVVLGSYKQMRSQSDNVLSDVSEDNFDRAFDLLRPVIQGTADVNKKVTEDEVQQTMDFVKNVFAPTDPELEAAVQQRVDPKFFEGGETNILLPSQVESMFDDEDVKHVLHVINARKPVHKMFDTQRDFGSEPINGYTIRLVRGELASRGTAKKGDETFFQFFELMIAVINHHHSRAQVNRPIGLTQIRKEPPNSSSSRFSRLVSRSSMPHTSAALINLLPLETLGEIFSQVSDRGIQLVRRDAHPWTLIPVCRLWRDVVVSTPPLWAYVTIQLDPVRVSRVDTRGQSLIAAWKLCLQRSRNYPLTMIIDAASSDSFTFLQHLLLPLISHAGQWENMSFGFPLVYLLPFIRKPHLRFPRLRKLMLRGSAHSEPSFGIEADDQPPPSHLFQRAPWLSQVRLEEFPYSPSLLQLPWVRITNLTIRWCLGDSWDLLGILQNTPHLSSLTFTQFLSSESTPPETLQPQLLVLQQLKKINWVTIDAEQLALFDHVAAPQLTELDLSVGRSERHFQIMERFMRRSGCSVKKFRVDSIFDEKCLRILPDVEEIEFSSIPADINLIHALTFDESHPAGWVCTKLKKLVFRNVPMEVDFHSAFVNMVQSRLRGAAGLSHFSKLESLCIIVHTERTGESFTMPTAYALLSEMLPPEHVGLVEYEEQGFEDRFRV</sequence>
<dbReference type="Proteomes" id="UP001213000">
    <property type="component" value="Unassembled WGS sequence"/>
</dbReference>
<accession>A0AAD5YZW3</accession>
<dbReference type="InterPro" id="IPR050816">
    <property type="entry name" value="Flavin-dep_Halogenase_NPB"/>
</dbReference>
<evidence type="ECO:0000256" key="5">
    <source>
        <dbReference type="SAM" id="MobiDB-lite"/>
    </source>
</evidence>